<keyword evidence="1" id="KW-1133">Transmembrane helix</keyword>
<name>A0ABY4N7Q9_9MICO</name>
<keyword evidence="1" id="KW-0812">Transmembrane</keyword>
<keyword evidence="1" id="KW-0472">Membrane</keyword>
<organism evidence="2 3">
    <name type="scientific">Brachybacterium kimchii</name>
    <dbReference type="NCBI Taxonomy" id="2942909"/>
    <lineage>
        <taxon>Bacteria</taxon>
        <taxon>Bacillati</taxon>
        <taxon>Actinomycetota</taxon>
        <taxon>Actinomycetes</taxon>
        <taxon>Micrococcales</taxon>
        <taxon>Dermabacteraceae</taxon>
        <taxon>Brachybacterium</taxon>
    </lineage>
</organism>
<dbReference type="Pfam" id="PF13160">
    <property type="entry name" value="DUF3995"/>
    <property type="match status" value="1"/>
</dbReference>
<protein>
    <submittedName>
        <fullName evidence="2">DUF3995 domain-containing protein</fullName>
    </submittedName>
</protein>
<keyword evidence="3" id="KW-1185">Reference proteome</keyword>
<reference evidence="2" key="1">
    <citation type="submission" date="2022-05" db="EMBL/GenBank/DDBJ databases">
        <title>Genomic analysis of Brachybacterium sp. CBA3104.</title>
        <authorList>
            <person name="Roh S.W."/>
            <person name="Kim Y.B."/>
            <person name="Kim Y."/>
        </authorList>
    </citation>
    <scope>NUCLEOTIDE SEQUENCE</scope>
    <source>
        <strain evidence="2">CBA3104</strain>
    </source>
</reference>
<sequence>MQTTRRPLSLASRAAVTVLIIAAATGVAHGSFSLYWAAGGNWLVATLGHQLVSDFAGRRWLLFPVGVVKIGFAVFPLALAVWDRPWPRPGRLVCWLGAVVLMVWGGINTVTGNFVLIGVIDPSGGYDRDGMIGHAWLWDPLFLLWGVALTAGLLLSRRHVQQPSQA</sequence>
<dbReference type="InterPro" id="IPR025058">
    <property type="entry name" value="DUF3995"/>
</dbReference>
<proteinExistence type="predicted"/>
<accession>A0ABY4N7Q9</accession>
<evidence type="ECO:0000256" key="1">
    <source>
        <dbReference type="SAM" id="Phobius"/>
    </source>
</evidence>
<dbReference type="Proteomes" id="UP001055868">
    <property type="component" value="Chromosome"/>
</dbReference>
<feature type="transmembrane region" description="Helical" evidence="1">
    <location>
        <begin position="94"/>
        <end position="120"/>
    </location>
</feature>
<evidence type="ECO:0000313" key="3">
    <source>
        <dbReference type="Proteomes" id="UP001055868"/>
    </source>
</evidence>
<dbReference type="RefSeq" id="WP_239201721.1">
    <property type="nucleotide sequence ID" value="NZ_CP097218.1"/>
</dbReference>
<feature type="transmembrane region" description="Helical" evidence="1">
    <location>
        <begin position="135"/>
        <end position="155"/>
    </location>
</feature>
<gene>
    <name evidence="2" type="ORF">M4486_04615</name>
</gene>
<feature type="transmembrane region" description="Helical" evidence="1">
    <location>
        <begin position="60"/>
        <end position="82"/>
    </location>
</feature>
<evidence type="ECO:0000313" key="2">
    <source>
        <dbReference type="EMBL" id="UQN30600.1"/>
    </source>
</evidence>
<dbReference type="EMBL" id="CP097218">
    <property type="protein sequence ID" value="UQN30600.1"/>
    <property type="molecule type" value="Genomic_DNA"/>
</dbReference>